<dbReference type="InterPro" id="IPR031425">
    <property type="entry name" value="NPR1/NH1-interacting"/>
</dbReference>
<evidence type="ECO:0000313" key="6">
    <source>
        <dbReference type="Proteomes" id="UP001189122"/>
    </source>
</evidence>
<dbReference type="PANTHER" id="PTHR33669:SF4">
    <property type="entry name" value="NRR REPRESSOR HOMOLOG 2"/>
    <property type="match status" value="1"/>
</dbReference>
<accession>A0A7I8J583</accession>
<organism evidence="5">
    <name type="scientific">Spirodela intermedia</name>
    <name type="common">Intermediate duckweed</name>
    <dbReference type="NCBI Taxonomy" id="51605"/>
    <lineage>
        <taxon>Eukaryota</taxon>
        <taxon>Viridiplantae</taxon>
        <taxon>Streptophyta</taxon>
        <taxon>Embryophyta</taxon>
        <taxon>Tracheophyta</taxon>
        <taxon>Spermatophyta</taxon>
        <taxon>Magnoliopsida</taxon>
        <taxon>Liliopsida</taxon>
        <taxon>Araceae</taxon>
        <taxon>Lemnoideae</taxon>
        <taxon>Spirodela</taxon>
    </lineage>
</organism>
<evidence type="ECO:0000313" key="5">
    <source>
        <dbReference type="EMBL" id="CAA2626067.1"/>
    </source>
</evidence>
<evidence type="ECO:0000256" key="3">
    <source>
        <dbReference type="ARBA" id="ARBA00023242"/>
    </source>
</evidence>
<sequence length="141" mass="15550">MGREERGGGEEAAPSGNLVVEDEVEEFFAILRRMQAASRQLSGVGAAAPSGRIPPVGARQQAPEEEKRSLRRWLPAFEWEDFVEEGDRKIAGVGVSGEMSSATSAPTSARVEEEEQEEEEQRGRSAVSRVPRPERRSRIML</sequence>
<name>A0A7I8J583_SPIIN</name>
<feature type="region of interest" description="Disordered" evidence="4">
    <location>
        <begin position="42"/>
        <end position="67"/>
    </location>
</feature>
<evidence type="ECO:0000256" key="2">
    <source>
        <dbReference type="ARBA" id="ARBA00009937"/>
    </source>
</evidence>
<dbReference type="GO" id="GO:0005634">
    <property type="term" value="C:nucleus"/>
    <property type="evidence" value="ECO:0007669"/>
    <property type="project" value="UniProtKB-SubCell"/>
</dbReference>
<dbReference type="Proteomes" id="UP001189122">
    <property type="component" value="Unassembled WGS sequence"/>
</dbReference>
<proteinExistence type="inferred from homology"/>
<evidence type="ECO:0000256" key="1">
    <source>
        <dbReference type="ARBA" id="ARBA00004123"/>
    </source>
</evidence>
<dbReference type="EMBL" id="LR743596">
    <property type="protein sequence ID" value="CAA2626067.1"/>
    <property type="molecule type" value="Genomic_DNA"/>
</dbReference>
<dbReference type="PANTHER" id="PTHR33669">
    <property type="entry name" value="PROTEIN NEGATIVE REGULATOR OF RESISTANCE"/>
    <property type="match status" value="1"/>
</dbReference>
<feature type="region of interest" description="Disordered" evidence="4">
    <location>
        <begin position="93"/>
        <end position="141"/>
    </location>
</feature>
<feature type="compositionally biased region" description="Polar residues" evidence="4">
    <location>
        <begin position="98"/>
        <end position="107"/>
    </location>
</feature>
<dbReference type="AlphaFoldDB" id="A0A7I8J583"/>
<dbReference type="Pfam" id="PF15699">
    <property type="entry name" value="NPR1_interact"/>
    <property type="match status" value="1"/>
</dbReference>
<keyword evidence="6" id="KW-1185">Reference proteome</keyword>
<keyword evidence="3" id="KW-0539">Nucleus</keyword>
<comment type="subcellular location">
    <subcellularLocation>
        <location evidence="1">Nucleus</location>
    </subcellularLocation>
</comment>
<reference evidence="5 6" key="1">
    <citation type="submission" date="2019-12" db="EMBL/GenBank/DDBJ databases">
        <authorList>
            <person name="Scholz U."/>
            <person name="Mascher M."/>
            <person name="Fiebig A."/>
        </authorList>
    </citation>
    <scope>NUCLEOTIDE SEQUENCE</scope>
</reference>
<gene>
    <name evidence="5" type="ORF">SI7747_09011785</name>
</gene>
<feature type="compositionally biased region" description="Basic and acidic residues" evidence="4">
    <location>
        <begin position="131"/>
        <end position="141"/>
    </location>
</feature>
<dbReference type="GO" id="GO:0010112">
    <property type="term" value="P:regulation of systemic acquired resistance"/>
    <property type="evidence" value="ECO:0007669"/>
    <property type="project" value="InterPro"/>
</dbReference>
<evidence type="ECO:0000256" key="4">
    <source>
        <dbReference type="SAM" id="MobiDB-lite"/>
    </source>
</evidence>
<protein>
    <submittedName>
        <fullName evidence="5">Uncharacterized protein</fullName>
    </submittedName>
</protein>
<dbReference type="EMBL" id="CACRZD030000009">
    <property type="protein sequence ID" value="CAA6665396.1"/>
    <property type="molecule type" value="Genomic_DNA"/>
</dbReference>
<comment type="similarity">
    <text evidence="2">Belongs to the NPR1-interactor family.</text>
</comment>